<evidence type="ECO:0000313" key="2">
    <source>
        <dbReference type="EMBL" id="GBP23295.1"/>
    </source>
</evidence>
<protein>
    <submittedName>
        <fullName evidence="2">Uncharacterized protein</fullName>
    </submittedName>
</protein>
<dbReference type="EMBL" id="BGZK01000149">
    <property type="protein sequence ID" value="GBP23295.1"/>
    <property type="molecule type" value="Genomic_DNA"/>
</dbReference>
<proteinExistence type="predicted"/>
<comment type="caution">
    <text evidence="2">The sequence shown here is derived from an EMBL/GenBank/DDBJ whole genome shotgun (WGS) entry which is preliminary data.</text>
</comment>
<organism evidence="2 3">
    <name type="scientific">Eumeta variegata</name>
    <name type="common">Bagworm moth</name>
    <name type="synonym">Eumeta japonica</name>
    <dbReference type="NCBI Taxonomy" id="151549"/>
    <lineage>
        <taxon>Eukaryota</taxon>
        <taxon>Metazoa</taxon>
        <taxon>Ecdysozoa</taxon>
        <taxon>Arthropoda</taxon>
        <taxon>Hexapoda</taxon>
        <taxon>Insecta</taxon>
        <taxon>Pterygota</taxon>
        <taxon>Neoptera</taxon>
        <taxon>Endopterygota</taxon>
        <taxon>Lepidoptera</taxon>
        <taxon>Glossata</taxon>
        <taxon>Ditrysia</taxon>
        <taxon>Tineoidea</taxon>
        <taxon>Psychidae</taxon>
        <taxon>Oiketicinae</taxon>
        <taxon>Eumeta</taxon>
    </lineage>
</organism>
<feature type="region of interest" description="Disordered" evidence="1">
    <location>
        <begin position="1"/>
        <end position="27"/>
    </location>
</feature>
<sequence length="78" mass="8415">MARKEQATTGRTAPAPPTSLVRANEPADQLTRNAISEKLGSVMFSSVRYAKVLALASRLPSVAIRGHAFIGRRRLISP</sequence>
<dbReference type="AlphaFoldDB" id="A0A4C1UA56"/>
<evidence type="ECO:0000256" key="1">
    <source>
        <dbReference type="SAM" id="MobiDB-lite"/>
    </source>
</evidence>
<keyword evidence="3" id="KW-1185">Reference proteome</keyword>
<evidence type="ECO:0000313" key="3">
    <source>
        <dbReference type="Proteomes" id="UP000299102"/>
    </source>
</evidence>
<accession>A0A4C1UA56</accession>
<dbReference type="Proteomes" id="UP000299102">
    <property type="component" value="Unassembled WGS sequence"/>
</dbReference>
<gene>
    <name evidence="2" type="ORF">EVAR_76009_1</name>
</gene>
<reference evidence="2 3" key="1">
    <citation type="journal article" date="2019" name="Commun. Biol.">
        <title>The bagworm genome reveals a unique fibroin gene that provides high tensile strength.</title>
        <authorList>
            <person name="Kono N."/>
            <person name="Nakamura H."/>
            <person name="Ohtoshi R."/>
            <person name="Tomita M."/>
            <person name="Numata K."/>
            <person name="Arakawa K."/>
        </authorList>
    </citation>
    <scope>NUCLEOTIDE SEQUENCE [LARGE SCALE GENOMIC DNA]</scope>
</reference>
<name>A0A4C1UA56_EUMVA</name>